<dbReference type="AlphaFoldDB" id="A0A919VZ74"/>
<accession>A0A919VZ74</accession>
<proteinExistence type="predicted"/>
<evidence type="ECO:0000313" key="1">
    <source>
        <dbReference type="EMBL" id="GIM81290.1"/>
    </source>
</evidence>
<organism evidence="1 2">
    <name type="scientific">Winogradskya consettensis</name>
    <dbReference type="NCBI Taxonomy" id="113560"/>
    <lineage>
        <taxon>Bacteria</taxon>
        <taxon>Bacillati</taxon>
        <taxon>Actinomycetota</taxon>
        <taxon>Actinomycetes</taxon>
        <taxon>Micromonosporales</taxon>
        <taxon>Micromonosporaceae</taxon>
        <taxon>Winogradskya</taxon>
    </lineage>
</organism>
<keyword evidence="2" id="KW-1185">Reference proteome</keyword>
<comment type="caution">
    <text evidence="1">The sequence shown here is derived from an EMBL/GenBank/DDBJ whole genome shotgun (WGS) entry which is preliminary data.</text>
</comment>
<gene>
    <name evidence="1" type="ORF">Aco04nite_75830</name>
</gene>
<dbReference type="Proteomes" id="UP000680865">
    <property type="component" value="Unassembled WGS sequence"/>
</dbReference>
<evidence type="ECO:0000313" key="2">
    <source>
        <dbReference type="Proteomes" id="UP000680865"/>
    </source>
</evidence>
<reference evidence="1" key="1">
    <citation type="submission" date="2021-03" db="EMBL/GenBank/DDBJ databases">
        <title>Whole genome shotgun sequence of Actinoplanes consettensis NBRC 14913.</title>
        <authorList>
            <person name="Komaki H."/>
            <person name="Tamura T."/>
        </authorList>
    </citation>
    <scope>NUCLEOTIDE SEQUENCE</scope>
    <source>
        <strain evidence="1">NBRC 14913</strain>
    </source>
</reference>
<name>A0A919VZ74_9ACTN</name>
<dbReference type="RefSeq" id="WP_213002000.1">
    <property type="nucleotide sequence ID" value="NZ_BAAATW010000024.1"/>
</dbReference>
<sequence>MTIPKHVIVRTLRERGQGSRADWVERELPDEVDTHKHSSLLATLKISVEDLAGQA</sequence>
<dbReference type="EMBL" id="BOQP01000046">
    <property type="protein sequence ID" value="GIM81290.1"/>
    <property type="molecule type" value="Genomic_DNA"/>
</dbReference>
<protein>
    <submittedName>
        <fullName evidence="1">Uncharacterized protein</fullName>
    </submittedName>
</protein>